<evidence type="ECO:0000313" key="4">
    <source>
        <dbReference type="EMBL" id="MDV6314705.1"/>
    </source>
</evidence>
<comment type="similarity">
    <text evidence="1">Belongs to the short-chain dehydrogenases/reductases (SDR) family.</text>
</comment>
<dbReference type="Proteomes" id="UP001185922">
    <property type="component" value="Unassembled WGS sequence"/>
</dbReference>
<dbReference type="InterPro" id="IPR020904">
    <property type="entry name" value="Sc_DH/Rdtase_CS"/>
</dbReference>
<dbReference type="EMBL" id="JAWLKH010000048">
    <property type="protein sequence ID" value="MDV6314705.1"/>
    <property type="molecule type" value="Genomic_DNA"/>
</dbReference>
<dbReference type="EC" id="1.1.1.47" evidence="4"/>
<dbReference type="Gene3D" id="3.40.50.720">
    <property type="entry name" value="NAD(P)-binding Rossmann-like Domain"/>
    <property type="match status" value="1"/>
</dbReference>
<dbReference type="PRINTS" id="PR00080">
    <property type="entry name" value="SDRFAMILY"/>
</dbReference>
<dbReference type="Pfam" id="PF13561">
    <property type="entry name" value="adh_short_C2"/>
    <property type="match status" value="1"/>
</dbReference>
<evidence type="ECO:0000256" key="1">
    <source>
        <dbReference type="ARBA" id="ARBA00006484"/>
    </source>
</evidence>
<dbReference type="GO" id="GO:0047936">
    <property type="term" value="F:glucose 1-dehydrogenase [NAD(P)+] activity"/>
    <property type="evidence" value="ECO:0007669"/>
    <property type="project" value="UniProtKB-EC"/>
</dbReference>
<keyword evidence="5" id="KW-1185">Reference proteome</keyword>
<evidence type="ECO:0000313" key="5">
    <source>
        <dbReference type="Proteomes" id="UP001185779"/>
    </source>
</evidence>
<dbReference type="PRINTS" id="PR00081">
    <property type="entry name" value="GDHRDH"/>
</dbReference>
<dbReference type="GeneID" id="77170117"/>
<reference evidence="4 5" key="1">
    <citation type="submission" date="2023-10" db="EMBL/GenBank/DDBJ databases">
        <title>Development of a sustainable strategy for remediation of hydrocarbon-contaminated territories based on the waste exchange concept.</title>
        <authorList>
            <person name="Krivoruchko A."/>
        </authorList>
    </citation>
    <scope>NUCLEOTIDE SEQUENCE</scope>
    <source>
        <strain evidence="3 5">IEGM 1266</strain>
        <strain evidence="4">IEGM 1279</strain>
    </source>
</reference>
<name>A0AAE4R730_9ACTN</name>
<dbReference type="AlphaFoldDB" id="A0AAE4R730"/>
<sequence>MSSTAPVANRLEGRIALVTGGAGGQGLEHTRRLAQEGAMVHFADINAEVGAEAERTLKAEGLQVVFHQLDVSRIEQWQTLAAELEATVGHLDILVNNAGILADIHPAELSTEAAWEKTTNVNQKSIFLSFHTMIPLLKKSKHASVINTSSIFGLVGADGYLSYVASKGAVTLMTKSAAFSYGRFGIRVNSIHPGYIDTQMLRDEFAQLGEGAEEATLTTIPMGRLNATAEEISPAVAFLASDDASYISGAELLIDGGLLAGR</sequence>
<evidence type="ECO:0000313" key="3">
    <source>
        <dbReference type="EMBL" id="MDV6310244.1"/>
    </source>
</evidence>
<dbReference type="InterPro" id="IPR002347">
    <property type="entry name" value="SDR_fam"/>
</dbReference>
<accession>A0AAE4R730</accession>
<dbReference type="PANTHER" id="PTHR42760:SF133">
    <property type="entry name" value="3-OXOACYL-[ACYL-CARRIER-PROTEIN] REDUCTASE"/>
    <property type="match status" value="1"/>
</dbReference>
<dbReference type="Proteomes" id="UP001185779">
    <property type="component" value="Unassembled WGS sequence"/>
</dbReference>
<dbReference type="PROSITE" id="PS00061">
    <property type="entry name" value="ADH_SHORT"/>
    <property type="match status" value="1"/>
</dbReference>
<comment type="caution">
    <text evidence="4">The sequence shown here is derived from an EMBL/GenBank/DDBJ whole genome shotgun (WGS) entry which is preliminary data.</text>
</comment>
<dbReference type="SUPFAM" id="SSF51735">
    <property type="entry name" value="NAD(P)-binding Rossmann-fold domains"/>
    <property type="match status" value="1"/>
</dbReference>
<evidence type="ECO:0000313" key="6">
    <source>
        <dbReference type="Proteomes" id="UP001185922"/>
    </source>
</evidence>
<protein>
    <submittedName>
        <fullName evidence="4">Glucose 1-dehydrogenase</fullName>
        <ecNumber evidence="4">1.1.1.47</ecNumber>
    </submittedName>
</protein>
<dbReference type="FunFam" id="3.40.50.720:FF:000084">
    <property type="entry name" value="Short-chain dehydrogenase reductase"/>
    <property type="match status" value="1"/>
</dbReference>
<dbReference type="EMBL" id="JAWLKI010000054">
    <property type="protein sequence ID" value="MDV6310244.1"/>
    <property type="molecule type" value="Genomic_DNA"/>
</dbReference>
<dbReference type="NCBIfam" id="NF005559">
    <property type="entry name" value="PRK07231.1"/>
    <property type="match status" value="1"/>
</dbReference>
<gene>
    <name evidence="3" type="ORF">R3P94_23595</name>
    <name evidence="4" type="ORF">R3Q15_23020</name>
</gene>
<organism evidence="4 6">
    <name type="scientific">Gordonia amicalis</name>
    <dbReference type="NCBI Taxonomy" id="89053"/>
    <lineage>
        <taxon>Bacteria</taxon>
        <taxon>Bacillati</taxon>
        <taxon>Actinomycetota</taxon>
        <taxon>Actinomycetes</taxon>
        <taxon>Mycobacteriales</taxon>
        <taxon>Gordoniaceae</taxon>
        <taxon>Gordonia</taxon>
    </lineage>
</organism>
<keyword evidence="2 4" id="KW-0560">Oxidoreductase</keyword>
<proteinExistence type="inferred from homology"/>
<evidence type="ECO:0000256" key="2">
    <source>
        <dbReference type="ARBA" id="ARBA00023002"/>
    </source>
</evidence>
<dbReference type="PANTHER" id="PTHR42760">
    <property type="entry name" value="SHORT-CHAIN DEHYDROGENASES/REDUCTASES FAMILY MEMBER"/>
    <property type="match status" value="1"/>
</dbReference>
<dbReference type="RefSeq" id="WP_096274771.1">
    <property type="nucleotide sequence ID" value="NZ_CP091855.1"/>
</dbReference>
<dbReference type="InterPro" id="IPR036291">
    <property type="entry name" value="NAD(P)-bd_dom_sf"/>
</dbReference>